<keyword evidence="1" id="KW-1185">Reference proteome</keyword>
<evidence type="ECO:0000313" key="2">
    <source>
        <dbReference type="RefSeq" id="XP_065675101.1"/>
    </source>
</evidence>
<dbReference type="Proteomes" id="UP001652625">
    <property type="component" value="Chromosome 15"/>
</dbReference>
<sequence>MEDGFQIKVDGDATSRHVRCILSQITGDNLGLHTCLGYVESFDSDFCCDLCTADKKTMQSIFTEVPTLQRTVAQYEEIVNKLAMQQVYKADFGIKVISILKELKYYHPAKNDTGDIMHDILEGIAPLEIKLVLYIFIYVQHLFDLNLLNNRLRHFPYGLTLQDKKPSLITENRLKDNSSLLGQRSSQTMTLLIVLPLLIGDKVPSNSEHWKLLLLLLKISNNVFSPVVHKFDMAYLAALISDHNTLFKNLFPNKNLMYKHHRLTHYPSLILKNGLFARMWCMRFEAKHNFFKRLAHIVCNFRNIAYTLAFRHQLAQCSQWWKKTGFKQSLIVGTFTEILLYLVPNGETISSHFADQHAIVYLANFIEAYGTVYKPGMSLIADINEHGEPNFICIDKIVIMDKKAHLLCHSFRLI</sequence>
<gene>
    <name evidence="2 3" type="primary">LOC136091440</name>
</gene>
<dbReference type="PANTHER" id="PTHR31912:SF34">
    <property type="entry name" value="NOTOCHORD-RELATED PROTEIN"/>
    <property type="match status" value="1"/>
</dbReference>
<evidence type="ECO:0000313" key="3">
    <source>
        <dbReference type="RefSeq" id="XP_065675102.1"/>
    </source>
</evidence>
<proteinExistence type="predicted"/>
<dbReference type="RefSeq" id="XP_065675102.1">
    <property type="nucleotide sequence ID" value="XM_065819030.1"/>
</dbReference>
<evidence type="ECO:0000313" key="1">
    <source>
        <dbReference type="Proteomes" id="UP001652625"/>
    </source>
</evidence>
<dbReference type="PANTHER" id="PTHR31912">
    <property type="entry name" value="IP13529P"/>
    <property type="match status" value="1"/>
</dbReference>
<accession>A0ABM4DKP8</accession>
<reference evidence="2 3" key="1">
    <citation type="submission" date="2025-05" db="UniProtKB">
        <authorList>
            <consortium name="RefSeq"/>
        </authorList>
    </citation>
    <scope>IDENTIFICATION</scope>
</reference>
<organism evidence="1 3">
    <name type="scientific">Hydra vulgaris</name>
    <name type="common">Hydra</name>
    <name type="synonym">Hydra attenuata</name>
    <dbReference type="NCBI Taxonomy" id="6087"/>
    <lineage>
        <taxon>Eukaryota</taxon>
        <taxon>Metazoa</taxon>
        <taxon>Cnidaria</taxon>
        <taxon>Hydrozoa</taxon>
        <taxon>Hydroidolina</taxon>
        <taxon>Anthoathecata</taxon>
        <taxon>Aplanulata</taxon>
        <taxon>Hydridae</taxon>
        <taxon>Hydra</taxon>
    </lineage>
</organism>
<dbReference type="GeneID" id="136091440"/>
<protein>
    <submittedName>
        <fullName evidence="2 3">Uncharacterized protein LOC136091440 isoform X1</fullName>
    </submittedName>
</protein>
<dbReference type="RefSeq" id="XP_065675101.1">
    <property type="nucleotide sequence ID" value="XM_065819029.1"/>
</dbReference>
<name>A0ABM4DKP8_HYDVU</name>